<dbReference type="InterPro" id="IPR017853">
    <property type="entry name" value="GH"/>
</dbReference>
<dbReference type="CDD" id="cd14791">
    <property type="entry name" value="GH36"/>
    <property type="match status" value="1"/>
</dbReference>
<dbReference type="InterPro" id="IPR002252">
    <property type="entry name" value="Glyco_hydro_36"/>
</dbReference>
<dbReference type="Gene3D" id="3.20.20.70">
    <property type="entry name" value="Aldolase class I"/>
    <property type="match status" value="1"/>
</dbReference>
<name>G0L5F3_ZOBGA</name>
<dbReference type="RefSeq" id="WP_013993447.1">
    <property type="nucleotide sequence ID" value="NC_015844.1"/>
</dbReference>
<dbReference type="InterPro" id="IPR050985">
    <property type="entry name" value="Alpha-glycosidase_related"/>
</dbReference>
<dbReference type="SUPFAM" id="SSF51445">
    <property type="entry name" value="(Trans)glycosidases"/>
    <property type="match status" value="1"/>
</dbReference>
<dbReference type="OrthoDB" id="9807519at2"/>
<dbReference type="GO" id="GO:0004557">
    <property type="term" value="F:alpha-galactosidase activity"/>
    <property type="evidence" value="ECO:0007669"/>
    <property type="project" value="InterPro"/>
</dbReference>
<dbReference type="InterPro" id="IPR013785">
    <property type="entry name" value="Aldolase_TIM"/>
</dbReference>
<accession>G0L5F3</accession>
<sequence length="590" mass="67916">MIANTTITSFPEIIIIGEKQNFRTTLNKVYGDEGVTLYDFEVNNDVEEVPKPITLQWKVPAINVKGVWKPTTDFNKRIQADWELDNMESRISIDSPVISLFGNSDGNVLTFACSNAINKLEMNARLREEDNCFYCHVTFFTEQHYPLKNFKVQLRLDYQDWHFSDSLRAVASWWESFEQLKPAYVPDIAKTPLYSTWYQFHQNLDVPLLLKECRLAKNLGYKAIIIDDGWQTFDSNRGYDFTGDWQPDRIPEMAEFVKSVHETGMKIALWYSVPFCGEKSKAYKRFKGKFLTEDHRWAPVFDPRYPDVRQYLIDIYTNAARDWSLDGFKLDFIDDFRFYKDTPTKLGPDADYASINGAVDRLLTDVKDALTKINPEIFIEFRQKYTGPAMRKYGNMFRAFDCPGDATMNRLRIADIRMLAGNTAVHSDMVTWHADEPLEIAALQVINTLFGVPQLSVMLSETPEAYVNMIGFYTKYWNENADVLMNGYFLPSKPLANYPTQRVSKNGHLIIGVYDAWVVELDGAYTHIDILNAQIATQVVVRILNDLGAYACKVYDCQGNLIREENVVFSKGVIEVEVPECGIIRAEKIE</sequence>
<keyword evidence="1" id="KW-0326">Glycosidase</keyword>
<protein>
    <submittedName>
        <fullName evidence="1">(Trans)glycosidase superfamily protein</fullName>
    </submittedName>
</protein>
<dbReference type="GO" id="GO:0016052">
    <property type="term" value="P:carbohydrate catabolic process"/>
    <property type="evidence" value="ECO:0007669"/>
    <property type="project" value="InterPro"/>
</dbReference>
<keyword evidence="2" id="KW-1185">Reference proteome</keyword>
<dbReference type="PANTHER" id="PTHR43053">
    <property type="entry name" value="GLYCOSIDASE FAMILY 31"/>
    <property type="match status" value="1"/>
</dbReference>
<reference evidence="2" key="1">
    <citation type="submission" date="2009-07" db="EMBL/GenBank/DDBJ databases">
        <title>Complete genome sequence of Zobellia galactanivorans Dsij.</title>
        <authorList>
            <consortium name="Genoscope - CEA"/>
        </authorList>
    </citation>
    <scope>NUCLEOTIDE SEQUENCE [LARGE SCALE GENOMIC DNA]</scope>
    <source>
        <strain evidence="2">DSM 12802 / CCUG 47099 / CIP 106680 / NCIMB 13871 / Dsij</strain>
    </source>
</reference>
<organism evidence="1 2">
    <name type="scientific">Zobellia galactanivorans (strain DSM 12802 / CCUG 47099 / CIP 106680 / NCIMB 13871 / Dsij)</name>
    <dbReference type="NCBI Taxonomy" id="63186"/>
    <lineage>
        <taxon>Bacteria</taxon>
        <taxon>Pseudomonadati</taxon>
        <taxon>Bacteroidota</taxon>
        <taxon>Flavobacteriia</taxon>
        <taxon>Flavobacteriales</taxon>
        <taxon>Flavobacteriaceae</taxon>
        <taxon>Zobellia</taxon>
    </lineage>
</organism>
<evidence type="ECO:0000313" key="2">
    <source>
        <dbReference type="Proteomes" id="UP000008898"/>
    </source>
</evidence>
<reference evidence="1 2" key="2">
    <citation type="journal article" date="2012" name="Environ. Microbiol.">
        <title>Characterization of the first alginolytic operons in a marine bacterium: from their emergence in marine Flavobacteriia to their independent transfers to marine Proteobacteria and human gut Bacteroides.</title>
        <authorList>
            <person name="Thomas F."/>
            <person name="Barbeyron T."/>
            <person name="Tonon T."/>
            <person name="Genicot S."/>
            <person name="Czjzek M."/>
            <person name="Michel G."/>
        </authorList>
    </citation>
    <scope>NUCLEOTIDE SEQUENCE [LARGE SCALE GENOMIC DNA]</scope>
    <source>
        <strain evidence="2">DSM 12802 / CCUG 47099 / CIP 106680 / NCIMB 13871 / Dsij</strain>
    </source>
</reference>
<dbReference type="HOGENOM" id="CLU_458450_0_0_10"/>
<dbReference type="AlphaFoldDB" id="G0L5F3"/>
<proteinExistence type="predicted"/>
<gene>
    <name evidence="1" type="ordered locus">zobellia_2089</name>
</gene>
<dbReference type="PATRIC" id="fig|63186.3.peg.2058"/>
<dbReference type="EMBL" id="FP476056">
    <property type="protein sequence ID" value="CAZ96247.1"/>
    <property type="molecule type" value="Genomic_DNA"/>
</dbReference>
<keyword evidence="1" id="KW-0378">Hydrolase</keyword>
<dbReference type="STRING" id="63186.ZOBELLIA_2089"/>
<dbReference type="Proteomes" id="UP000008898">
    <property type="component" value="Chromosome"/>
</dbReference>
<evidence type="ECO:0000313" key="1">
    <source>
        <dbReference type="EMBL" id="CAZ96247.1"/>
    </source>
</evidence>
<dbReference type="KEGG" id="zga:ZOBELLIA_2089"/>